<keyword evidence="2" id="KW-1185">Reference proteome</keyword>
<organism evidence="1 2">
    <name type="scientific">Scomber scombrus</name>
    <name type="common">Atlantic mackerel</name>
    <name type="synonym">Scomber vernalis</name>
    <dbReference type="NCBI Taxonomy" id="13677"/>
    <lineage>
        <taxon>Eukaryota</taxon>
        <taxon>Metazoa</taxon>
        <taxon>Chordata</taxon>
        <taxon>Craniata</taxon>
        <taxon>Vertebrata</taxon>
        <taxon>Euteleostomi</taxon>
        <taxon>Actinopterygii</taxon>
        <taxon>Neopterygii</taxon>
        <taxon>Teleostei</taxon>
        <taxon>Neoteleostei</taxon>
        <taxon>Acanthomorphata</taxon>
        <taxon>Pelagiaria</taxon>
        <taxon>Scombriformes</taxon>
        <taxon>Scombridae</taxon>
        <taxon>Scomber</taxon>
    </lineage>
</organism>
<dbReference type="EMBL" id="CAWUFR010000096">
    <property type="protein sequence ID" value="CAK6966775.1"/>
    <property type="molecule type" value="Genomic_DNA"/>
</dbReference>
<evidence type="ECO:0000313" key="1">
    <source>
        <dbReference type="EMBL" id="CAK6966775.1"/>
    </source>
</evidence>
<comment type="caution">
    <text evidence="1">The sequence shown here is derived from an EMBL/GenBank/DDBJ whole genome shotgun (WGS) entry which is preliminary data.</text>
</comment>
<protein>
    <submittedName>
        <fullName evidence="1">Uncharacterized protein LOC112449922, partial</fullName>
    </submittedName>
</protein>
<name>A0AAV1P6B8_SCOSC</name>
<gene>
    <name evidence="1" type="ORF">FSCOSCO3_A024712</name>
</gene>
<dbReference type="Gene3D" id="3.30.70.1820">
    <property type="entry name" value="L1 transposable element, RRM domain"/>
    <property type="match status" value="1"/>
</dbReference>
<accession>A0AAV1P6B8</accession>
<dbReference type="AlphaFoldDB" id="A0AAV1P6B8"/>
<evidence type="ECO:0000313" key="2">
    <source>
        <dbReference type="Proteomes" id="UP001314229"/>
    </source>
</evidence>
<dbReference type="Proteomes" id="UP001314229">
    <property type="component" value="Unassembled WGS sequence"/>
</dbReference>
<sequence>MEGRLDLIEACLSTLQKEHHEAQRCMDDMDKALTTADNCITALEATCNELHTANGLLRAKVCDLEGCSRRLNIRIVGIKEGEEDGHPTEFVPRLIPELLGRDNFSKPLKIDRAHRSL</sequence>
<proteinExistence type="predicted"/>
<reference evidence="1 2" key="1">
    <citation type="submission" date="2024-01" db="EMBL/GenBank/DDBJ databases">
        <authorList>
            <person name="Alioto T."/>
            <person name="Alioto T."/>
            <person name="Gomez Garrido J."/>
        </authorList>
    </citation>
    <scope>NUCLEOTIDE SEQUENCE [LARGE SCALE GENOMIC DNA]</scope>
</reference>